<comment type="caution">
    <text evidence="2">The sequence shown here is derived from an EMBL/GenBank/DDBJ whole genome shotgun (WGS) entry which is preliminary data.</text>
</comment>
<keyword evidence="3" id="KW-1185">Reference proteome</keyword>
<accession>A0AAV5GF62</accession>
<reference evidence="2 3" key="1">
    <citation type="submission" date="2021-12" db="EMBL/GenBank/DDBJ databases">
        <title>High titer production of polyol ester of fatty acids by Rhodotorula paludigena BS15 towards product separation-free biomass refinery.</title>
        <authorList>
            <person name="Mano J."/>
            <person name="Ono H."/>
            <person name="Tanaka T."/>
            <person name="Naito K."/>
            <person name="Sushida H."/>
            <person name="Ike M."/>
            <person name="Tokuyasu K."/>
            <person name="Kitaoka M."/>
        </authorList>
    </citation>
    <scope>NUCLEOTIDE SEQUENCE [LARGE SCALE GENOMIC DNA]</scope>
    <source>
        <strain evidence="2 3">BS15</strain>
    </source>
</reference>
<protein>
    <submittedName>
        <fullName evidence="2">Uncharacterized protein</fullName>
    </submittedName>
</protein>
<name>A0AAV5GF62_9BASI</name>
<gene>
    <name evidence="2" type="ORF">Rhopal_001480-T1</name>
</gene>
<proteinExistence type="predicted"/>
<evidence type="ECO:0000256" key="1">
    <source>
        <dbReference type="SAM" id="MobiDB-lite"/>
    </source>
</evidence>
<sequence length="613" mass="67851">MQGSTEASTSAAPVGPAPVPLAPQLQQRLIGNKGSRATGSKKRKLACEAKLYCPGEPKPKKRLKRGEASPPAPTEIDKRLALYPLGHGGSVHLIDNHIDTALPVIPGLPLSYYRKILYATTEFNSREMEIGAEVVCVTYSDDSLFTGSNDFSRPKIAPEGCSYNWETYLPVGTNRRDAAETFSLHARQIFEDSGMRLRPSLEAVYAILAMDQMAVWTAERGRSEREFVHLACETWRTVVRERKEAPKEDHLQPTMGPLAVHLLSLVDAEQGFAELGQQLVPMSLAVSLAFRSLSSVDSAALANPAAPLTYHATIDAAYNHLSGLEKLISSLPPLPDPNATPRRNFDLINLVHLYRRHFLRLDLLIHQRIIESFLSPANPALPQPSLAAYETSSLRVQRCFAIVASMAQHATDTACFGSARRLVEMLEVCTSWTSLRNADPITAIELIKELGITLETGQTLLQLLCMSGWSLASSSELHKGLLGGLRLMYHVVPSSPHRAPPTVSELERAREEERRLYPERFKNPMYFLSILKEYQKGKEKVEEPAYSIGRWENGQFIEDWSFLDDFMPPQADPSKKSIGLKDPLTSVASPLSDPSLDITLALDDIADNVHNSL</sequence>
<dbReference type="Proteomes" id="UP001342314">
    <property type="component" value="Unassembled WGS sequence"/>
</dbReference>
<dbReference type="AlphaFoldDB" id="A0AAV5GF62"/>
<dbReference type="EMBL" id="BQKY01000003">
    <property type="protein sequence ID" value="GJN88514.1"/>
    <property type="molecule type" value="Genomic_DNA"/>
</dbReference>
<evidence type="ECO:0000313" key="3">
    <source>
        <dbReference type="Proteomes" id="UP001342314"/>
    </source>
</evidence>
<feature type="region of interest" description="Disordered" evidence="1">
    <location>
        <begin position="1"/>
        <end position="43"/>
    </location>
</feature>
<organism evidence="2 3">
    <name type="scientific">Rhodotorula paludigena</name>
    <dbReference type="NCBI Taxonomy" id="86838"/>
    <lineage>
        <taxon>Eukaryota</taxon>
        <taxon>Fungi</taxon>
        <taxon>Dikarya</taxon>
        <taxon>Basidiomycota</taxon>
        <taxon>Pucciniomycotina</taxon>
        <taxon>Microbotryomycetes</taxon>
        <taxon>Sporidiobolales</taxon>
        <taxon>Sporidiobolaceae</taxon>
        <taxon>Rhodotorula</taxon>
    </lineage>
</organism>
<evidence type="ECO:0000313" key="2">
    <source>
        <dbReference type="EMBL" id="GJN88514.1"/>
    </source>
</evidence>